<dbReference type="EMBL" id="VIFM01001033">
    <property type="protein sequence ID" value="TQF07881.1"/>
    <property type="molecule type" value="Genomic_DNA"/>
</dbReference>
<keyword evidence="3" id="KW-0808">Transferase</keyword>
<reference evidence="3 4" key="1">
    <citation type="submission" date="2019-06" db="EMBL/GenBank/DDBJ databases">
        <authorList>
            <person name="Livingstone P."/>
            <person name="Whitworth D."/>
        </authorList>
    </citation>
    <scope>NUCLEOTIDE SEQUENCE [LARGE SCALE GENOMIC DNA]</scope>
    <source>
        <strain evidence="3 4">AM401</strain>
    </source>
</reference>
<comment type="caution">
    <text evidence="3">The sequence shown here is derived from an EMBL/GenBank/DDBJ whole genome shotgun (WGS) entry which is preliminary data.</text>
</comment>
<sequence>GKTVLEAMPELEGQGIRELLDEVYRTGRPYIGKNLKVQLRRTPGGPLTEHYLNFVYQPTLDGQGAVNGIFAEGHDVTDQRVAEEELRMLNRELESRVAERTRDLEDALARLTAESREREAVQEALRQS</sequence>
<dbReference type="InterPro" id="IPR013656">
    <property type="entry name" value="PAS_4"/>
</dbReference>
<name>A0A540WFT1_9BACT</name>
<dbReference type="Pfam" id="PF08448">
    <property type="entry name" value="PAS_4"/>
    <property type="match status" value="1"/>
</dbReference>
<feature type="domain" description="PAC" evidence="2">
    <location>
        <begin position="33"/>
        <end position="88"/>
    </location>
</feature>
<dbReference type="InterPro" id="IPR035965">
    <property type="entry name" value="PAS-like_dom_sf"/>
</dbReference>
<gene>
    <name evidence="3" type="ORF">FJV41_51835</name>
</gene>
<keyword evidence="1" id="KW-0175">Coiled coil</keyword>
<dbReference type="Proteomes" id="UP000315369">
    <property type="component" value="Unassembled WGS sequence"/>
</dbReference>
<evidence type="ECO:0000256" key="1">
    <source>
        <dbReference type="SAM" id="Coils"/>
    </source>
</evidence>
<keyword evidence="4" id="KW-1185">Reference proteome</keyword>
<dbReference type="InterPro" id="IPR000700">
    <property type="entry name" value="PAS-assoc_C"/>
</dbReference>
<dbReference type="Gene3D" id="3.30.450.20">
    <property type="entry name" value="PAS domain"/>
    <property type="match status" value="1"/>
</dbReference>
<proteinExistence type="predicted"/>
<accession>A0A540WFT1</accession>
<dbReference type="SUPFAM" id="SSF55785">
    <property type="entry name" value="PYP-like sensor domain (PAS domain)"/>
    <property type="match status" value="1"/>
</dbReference>
<dbReference type="AlphaFoldDB" id="A0A540WFT1"/>
<protein>
    <submittedName>
        <fullName evidence="3">Hybrid sensor histidine kinase/response regulator</fullName>
    </submittedName>
</protein>
<feature type="non-terminal residue" evidence="3">
    <location>
        <position position="1"/>
    </location>
</feature>
<keyword evidence="3" id="KW-0418">Kinase</keyword>
<evidence type="ECO:0000313" key="4">
    <source>
        <dbReference type="Proteomes" id="UP000315369"/>
    </source>
</evidence>
<feature type="non-terminal residue" evidence="3">
    <location>
        <position position="128"/>
    </location>
</feature>
<evidence type="ECO:0000313" key="3">
    <source>
        <dbReference type="EMBL" id="TQF07881.1"/>
    </source>
</evidence>
<dbReference type="GO" id="GO:0016301">
    <property type="term" value="F:kinase activity"/>
    <property type="evidence" value="ECO:0007669"/>
    <property type="project" value="UniProtKB-KW"/>
</dbReference>
<dbReference type="PROSITE" id="PS50113">
    <property type="entry name" value="PAC"/>
    <property type="match status" value="1"/>
</dbReference>
<feature type="coiled-coil region" evidence="1">
    <location>
        <begin position="90"/>
        <end position="124"/>
    </location>
</feature>
<organism evidence="3 4">
    <name type="scientific">Myxococcus llanfairpwllgwyngyllgogerychwyrndrobwllllantysiliogogogochensis</name>
    <dbReference type="NCBI Taxonomy" id="2590453"/>
    <lineage>
        <taxon>Bacteria</taxon>
        <taxon>Pseudomonadati</taxon>
        <taxon>Myxococcota</taxon>
        <taxon>Myxococcia</taxon>
        <taxon>Myxococcales</taxon>
        <taxon>Cystobacterineae</taxon>
        <taxon>Myxococcaceae</taxon>
        <taxon>Myxococcus</taxon>
    </lineage>
</organism>
<evidence type="ECO:0000259" key="2">
    <source>
        <dbReference type="PROSITE" id="PS50113"/>
    </source>
</evidence>